<keyword evidence="4 8" id="KW-0812">Transmembrane</keyword>
<dbReference type="GO" id="GO:0022857">
    <property type="term" value="F:transmembrane transporter activity"/>
    <property type="evidence" value="ECO:0007669"/>
    <property type="project" value="InterPro"/>
</dbReference>
<feature type="transmembrane region" description="Helical" evidence="8">
    <location>
        <begin position="493"/>
        <end position="512"/>
    </location>
</feature>
<accession>A0AAW0EI30</accession>
<keyword evidence="6 8" id="KW-0472">Membrane</keyword>
<dbReference type="Proteomes" id="UP001362999">
    <property type="component" value="Unassembled WGS sequence"/>
</dbReference>
<feature type="compositionally biased region" description="Low complexity" evidence="7">
    <location>
        <begin position="94"/>
        <end position="112"/>
    </location>
</feature>
<dbReference type="PANTHER" id="PTHR23514:SF3">
    <property type="entry name" value="BYPASS OF STOP CODON PROTEIN 6"/>
    <property type="match status" value="1"/>
</dbReference>
<feature type="compositionally biased region" description="Low complexity" evidence="7">
    <location>
        <begin position="372"/>
        <end position="381"/>
    </location>
</feature>
<feature type="region of interest" description="Disordered" evidence="7">
    <location>
        <begin position="93"/>
        <end position="114"/>
    </location>
</feature>
<keyword evidence="3" id="KW-0813">Transport</keyword>
<dbReference type="SUPFAM" id="SSF103473">
    <property type="entry name" value="MFS general substrate transporter"/>
    <property type="match status" value="1"/>
</dbReference>
<feature type="transmembrane region" description="Helical" evidence="8">
    <location>
        <begin position="465"/>
        <end position="487"/>
    </location>
</feature>
<reference evidence="9 10" key="1">
    <citation type="journal article" date="2024" name="J Genomics">
        <title>Draft genome sequencing and assembly of Favolaschia claudopus CIRM-BRFM 2984 isolated from oak limbs.</title>
        <authorList>
            <person name="Navarro D."/>
            <person name="Drula E."/>
            <person name="Chaduli D."/>
            <person name="Cazenave R."/>
            <person name="Ahrendt S."/>
            <person name="Wang J."/>
            <person name="Lipzen A."/>
            <person name="Daum C."/>
            <person name="Barry K."/>
            <person name="Grigoriev I.V."/>
            <person name="Favel A."/>
            <person name="Rosso M.N."/>
            <person name="Martin F."/>
        </authorList>
    </citation>
    <scope>NUCLEOTIDE SEQUENCE [LARGE SCALE GENOMIC DNA]</scope>
    <source>
        <strain evidence="9 10">CIRM-BRFM 2984</strain>
    </source>
</reference>
<evidence type="ECO:0000256" key="5">
    <source>
        <dbReference type="ARBA" id="ARBA00022989"/>
    </source>
</evidence>
<organism evidence="9 10">
    <name type="scientific">Favolaschia claudopus</name>
    <dbReference type="NCBI Taxonomy" id="2862362"/>
    <lineage>
        <taxon>Eukaryota</taxon>
        <taxon>Fungi</taxon>
        <taxon>Dikarya</taxon>
        <taxon>Basidiomycota</taxon>
        <taxon>Agaricomycotina</taxon>
        <taxon>Agaricomycetes</taxon>
        <taxon>Agaricomycetidae</taxon>
        <taxon>Agaricales</taxon>
        <taxon>Marasmiineae</taxon>
        <taxon>Mycenaceae</taxon>
        <taxon>Favolaschia</taxon>
    </lineage>
</organism>
<feature type="transmembrane region" description="Helical" evidence="8">
    <location>
        <begin position="229"/>
        <end position="252"/>
    </location>
</feature>
<evidence type="ECO:0000256" key="2">
    <source>
        <dbReference type="ARBA" id="ARBA00008335"/>
    </source>
</evidence>
<feature type="transmembrane region" description="Helical" evidence="8">
    <location>
        <begin position="554"/>
        <end position="572"/>
    </location>
</feature>
<feature type="transmembrane region" description="Helical" evidence="8">
    <location>
        <begin position="432"/>
        <end position="453"/>
    </location>
</feature>
<evidence type="ECO:0000256" key="7">
    <source>
        <dbReference type="SAM" id="MobiDB-lite"/>
    </source>
</evidence>
<name>A0AAW0EI30_9AGAR</name>
<feature type="transmembrane region" description="Helical" evidence="8">
    <location>
        <begin position="524"/>
        <end position="542"/>
    </location>
</feature>
<evidence type="ECO:0000313" key="10">
    <source>
        <dbReference type="Proteomes" id="UP001362999"/>
    </source>
</evidence>
<dbReference type="GO" id="GO:0016020">
    <property type="term" value="C:membrane"/>
    <property type="evidence" value="ECO:0007669"/>
    <property type="project" value="TreeGrafter"/>
</dbReference>
<dbReference type="Gene3D" id="1.20.1250.20">
    <property type="entry name" value="MFS general substrate transporter like domains"/>
    <property type="match status" value="1"/>
</dbReference>
<keyword evidence="10" id="KW-1185">Reference proteome</keyword>
<proteinExistence type="inferred from homology"/>
<evidence type="ECO:0000256" key="3">
    <source>
        <dbReference type="ARBA" id="ARBA00022448"/>
    </source>
</evidence>
<evidence type="ECO:0000256" key="1">
    <source>
        <dbReference type="ARBA" id="ARBA00004127"/>
    </source>
</evidence>
<dbReference type="InterPro" id="IPR011701">
    <property type="entry name" value="MFS"/>
</dbReference>
<evidence type="ECO:0000313" key="9">
    <source>
        <dbReference type="EMBL" id="KAK7064405.1"/>
    </source>
</evidence>
<feature type="transmembrane region" description="Helical" evidence="8">
    <location>
        <begin position="160"/>
        <end position="181"/>
    </location>
</feature>
<evidence type="ECO:0000256" key="8">
    <source>
        <dbReference type="SAM" id="Phobius"/>
    </source>
</evidence>
<dbReference type="InterPro" id="IPR036259">
    <property type="entry name" value="MFS_trans_sf"/>
</dbReference>
<feature type="transmembrane region" description="Helical" evidence="8">
    <location>
        <begin position="284"/>
        <end position="303"/>
    </location>
</feature>
<dbReference type="AlphaFoldDB" id="A0AAW0EI30"/>
<feature type="transmembrane region" description="Helical" evidence="8">
    <location>
        <begin position="315"/>
        <end position="335"/>
    </location>
</feature>
<dbReference type="EMBL" id="JAWWNJ010000001">
    <property type="protein sequence ID" value="KAK7064405.1"/>
    <property type="molecule type" value="Genomic_DNA"/>
</dbReference>
<dbReference type="InterPro" id="IPR051788">
    <property type="entry name" value="MFS_Transporter"/>
</dbReference>
<sequence length="587" mass="64060">MSLQPITLELCQGSALRDRRRSSIRPQNFLPLLFTAEAHSQNQNESAIADDIAPLYESKAPPTPDSISPISHAHVSGHLSSFSTSRHQDVLSLSKSESTDSPSASSATTTDSYFEPRQTTSKDLRLRYRLASVIFLYFLNGWGDGVTGTALPYFRAQFHLSYMTSSLLFVATMCGFMSGTFCVPRVMNFLGLFYFSTTRLGFFSLSPWKIAFSRVSPKTFGHSASQARYLMLILASFGSPIAFILMGCKIGLPAMAAAYVTISFARALLTASLNVFLAEQRSKCLGYAYGVWSFGATVAPLVFQATAASLPWANFYFGSLVLSAASFVFLGITFYPTIREFTADRKAALVQTVSHTPPLTPETDDVADIPDTTLAPSTPAPPSTSLLRLIVTVPFLWSISLFSLVYCGSETTTQGLVVQYLLASRHANPNTVGFVSAGFWGGITVSRVAWSFFSSKISFTGRKYIVQVCLGLALGMHLLMFLVNSFIENAFSASLIGLFFGPIFPACLELGIDLLPPELTMPSMAIISAAGSLGNAILPFVTGVITTKYGMRDWSYMTITQTTVLFCTWFLFPTRQPLRRGTITNLD</sequence>
<comment type="caution">
    <text evidence="9">The sequence shown here is derived from an EMBL/GenBank/DDBJ whole genome shotgun (WGS) entry which is preliminary data.</text>
</comment>
<dbReference type="GO" id="GO:0012505">
    <property type="term" value="C:endomembrane system"/>
    <property type="evidence" value="ECO:0007669"/>
    <property type="project" value="UniProtKB-SubCell"/>
</dbReference>
<gene>
    <name evidence="9" type="ORF">R3P38DRAFT_41563</name>
</gene>
<protein>
    <submittedName>
        <fullName evidence="9">MFS domain-containing protein</fullName>
    </submittedName>
</protein>
<dbReference type="PANTHER" id="PTHR23514">
    <property type="entry name" value="BYPASS OF STOP CODON PROTEIN 6"/>
    <property type="match status" value="1"/>
</dbReference>
<keyword evidence="5 8" id="KW-1133">Transmembrane helix</keyword>
<feature type="region of interest" description="Disordered" evidence="7">
    <location>
        <begin position="355"/>
        <end position="381"/>
    </location>
</feature>
<evidence type="ECO:0000256" key="4">
    <source>
        <dbReference type="ARBA" id="ARBA00022692"/>
    </source>
</evidence>
<comment type="subcellular location">
    <subcellularLocation>
        <location evidence="1">Endomembrane system</location>
        <topology evidence="1">Multi-pass membrane protein</topology>
    </subcellularLocation>
</comment>
<comment type="similarity">
    <text evidence="2">Belongs to the major facilitator superfamily.</text>
</comment>
<feature type="transmembrane region" description="Helical" evidence="8">
    <location>
        <begin position="258"/>
        <end position="277"/>
    </location>
</feature>
<dbReference type="Pfam" id="PF07690">
    <property type="entry name" value="MFS_1"/>
    <property type="match status" value="1"/>
</dbReference>
<evidence type="ECO:0000256" key="6">
    <source>
        <dbReference type="ARBA" id="ARBA00023136"/>
    </source>
</evidence>